<name>A0AA37PFL7_9PEZI</name>
<comment type="caution">
    <text evidence="2">The sequence shown here is derived from an EMBL/GenBank/DDBJ whole genome shotgun (WGS) entry which is preliminary data.</text>
</comment>
<sequence>MSHHHQAPGHQRGYPSPNNFSSPGSVPPNQYAYHPQQGQAPADPYRASPGAPVPSLPSMKSLDHHYQQGAPPPQAMPMQMQMAPNQGMQYYLPPGVQGNPYMTQDLNHLRYQIPHHDPRLMRGPGGPKKVSREEQ</sequence>
<dbReference type="AlphaFoldDB" id="A0AA37PFL7"/>
<dbReference type="EMBL" id="BQXU01000047">
    <property type="protein sequence ID" value="GKT51298.1"/>
    <property type="molecule type" value="Genomic_DNA"/>
</dbReference>
<evidence type="ECO:0000313" key="2">
    <source>
        <dbReference type="EMBL" id="GKT51298.1"/>
    </source>
</evidence>
<dbReference type="Proteomes" id="UP001055115">
    <property type="component" value="Unassembled WGS sequence"/>
</dbReference>
<keyword evidence="3" id="KW-1185">Reference proteome</keyword>
<accession>A0AA37PFL7</accession>
<proteinExistence type="predicted"/>
<reference evidence="2 3" key="1">
    <citation type="submission" date="2022-03" db="EMBL/GenBank/DDBJ databases">
        <title>Genome data of Colletotrichum spp.</title>
        <authorList>
            <person name="Utami Y.D."/>
            <person name="Hiruma K."/>
        </authorList>
    </citation>
    <scope>NUCLEOTIDE SEQUENCE [LARGE SCALE GENOMIC DNA]</scope>
    <source>
        <strain evidence="2 3">MAFF 239500</strain>
    </source>
</reference>
<feature type="compositionally biased region" description="Polar residues" evidence="1">
    <location>
        <begin position="16"/>
        <end position="28"/>
    </location>
</feature>
<protein>
    <submittedName>
        <fullName evidence="2">Uncharacterized protein</fullName>
    </submittedName>
</protein>
<feature type="region of interest" description="Disordered" evidence="1">
    <location>
        <begin position="115"/>
        <end position="135"/>
    </location>
</feature>
<evidence type="ECO:0000256" key="1">
    <source>
        <dbReference type="SAM" id="MobiDB-lite"/>
    </source>
</evidence>
<feature type="region of interest" description="Disordered" evidence="1">
    <location>
        <begin position="1"/>
        <end position="81"/>
    </location>
</feature>
<dbReference type="GeneID" id="73332281"/>
<gene>
    <name evidence="2" type="ORF">ColSpa_11479</name>
</gene>
<organism evidence="2 3">
    <name type="scientific">Colletotrichum spaethianum</name>
    <dbReference type="NCBI Taxonomy" id="700344"/>
    <lineage>
        <taxon>Eukaryota</taxon>
        <taxon>Fungi</taxon>
        <taxon>Dikarya</taxon>
        <taxon>Ascomycota</taxon>
        <taxon>Pezizomycotina</taxon>
        <taxon>Sordariomycetes</taxon>
        <taxon>Hypocreomycetidae</taxon>
        <taxon>Glomerellales</taxon>
        <taxon>Glomerellaceae</taxon>
        <taxon>Colletotrichum</taxon>
        <taxon>Colletotrichum spaethianum species complex</taxon>
    </lineage>
</organism>
<dbReference type="RefSeq" id="XP_049133648.1">
    <property type="nucleotide sequence ID" value="XM_049277691.1"/>
</dbReference>
<evidence type="ECO:0000313" key="3">
    <source>
        <dbReference type="Proteomes" id="UP001055115"/>
    </source>
</evidence>